<evidence type="ECO:0000256" key="1">
    <source>
        <dbReference type="ARBA" id="ARBA00008542"/>
    </source>
</evidence>
<sequence>MEKKILVLIHDLAEDLELWYPIYRMKEEGFTVDLASEHANESFHGKYGVPYTSNLSWDEINADDYAGLLIPGGWAPDRIRRYDSVKQLVRSINDAHKPIGQICHAGMVTISAGILTGKKVTSTLGIKDDMVNAGAIWEDKAVVVDGNLVSSRKPDDLPDYMKAYISLFS</sequence>
<evidence type="ECO:0000313" key="4">
    <source>
        <dbReference type="Proteomes" id="UP001158045"/>
    </source>
</evidence>
<organism evidence="3 4">
    <name type="scientific">Fusibacter bizertensis</name>
    <dbReference type="NCBI Taxonomy" id="1488331"/>
    <lineage>
        <taxon>Bacteria</taxon>
        <taxon>Bacillati</taxon>
        <taxon>Bacillota</taxon>
        <taxon>Clostridia</taxon>
        <taxon>Eubacteriales</taxon>
        <taxon>Eubacteriales Family XII. Incertae Sedis</taxon>
        <taxon>Fusibacter</taxon>
    </lineage>
</organism>
<keyword evidence="4" id="KW-1185">Reference proteome</keyword>
<dbReference type="PANTHER" id="PTHR42733:SF13">
    <property type="entry name" value="DJ-1_PFPI DOMAIN-CONTAINING PROTEIN"/>
    <property type="match status" value="1"/>
</dbReference>
<dbReference type="InterPro" id="IPR029062">
    <property type="entry name" value="Class_I_gatase-like"/>
</dbReference>
<dbReference type="InterPro" id="IPR006286">
    <property type="entry name" value="C56_PfpI-like"/>
</dbReference>
<gene>
    <name evidence="3" type="ORF">QE109_01350</name>
</gene>
<dbReference type="NCBIfam" id="TIGR01382">
    <property type="entry name" value="PfpI"/>
    <property type="match status" value="1"/>
</dbReference>
<comment type="caution">
    <text evidence="3">The sequence shown here is derived from an EMBL/GenBank/DDBJ whole genome shotgun (WGS) entry which is preliminary data.</text>
</comment>
<dbReference type="PANTHER" id="PTHR42733">
    <property type="entry name" value="DJ-1 PROTEIN"/>
    <property type="match status" value="1"/>
</dbReference>
<dbReference type="SUPFAM" id="SSF52317">
    <property type="entry name" value="Class I glutamine amidotransferase-like"/>
    <property type="match status" value="1"/>
</dbReference>
<accession>A0ABT6N8M6</accession>
<protein>
    <submittedName>
        <fullName evidence="3">Type 1 glutamine amidotransferase domain-containing protein</fullName>
    </submittedName>
</protein>
<dbReference type="PROSITE" id="PS51276">
    <property type="entry name" value="PEPTIDASE_C56_PFPI"/>
    <property type="match status" value="1"/>
</dbReference>
<feature type="domain" description="DJ-1/PfpI" evidence="2">
    <location>
        <begin position="3"/>
        <end position="165"/>
    </location>
</feature>
<proteinExistence type="inferred from homology"/>
<reference evidence="3 4" key="1">
    <citation type="submission" date="2023-04" db="EMBL/GenBank/DDBJ databases">
        <title>Fusibacter bizertensis strain WBS, isolated from littoral bottom sediments of the Arctic seas - biochemical and genomic analysis.</title>
        <authorList>
            <person name="Brioukhanov A.L."/>
        </authorList>
    </citation>
    <scope>NUCLEOTIDE SEQUENCE [LARGE SCALE GENOMIC DNA]</scope>
    <source>
        <strain evidence="3 4">WBS</strain>
    </source>
</reference>
<name>A0ABT6N8M6_9FIRM</name>
<evidence type="ECO:0000259" key="2">
    <source>
        <dbReference type="Pfam" id="PF01965"/>
    </source>
</evidence>
<dbReference type="EMBL" id="JARYZI010000001">
    <property type="protein sequence ID" value="MDH8676769.1"/>
    <property type="molecule type" value="Genomic_DNA"/>
</dbReference>
<keyword evidence="3" id="KW-0315">Glutamine amidotransferase</keyword>
<dbReference type="InterPro" id="IPR002818">
    <property type="entry name" value="DJ-1/PfpI"/>
</dbReference>
<dbReference type="RefSeq" id="WP_281092567.1">
    <property type="nucleotide sequence ID" value="NZ_JARYZI010000001.1"/>
</dbReference>
<dbReference type="Pfam" id="PF01965">
    <property type="entry name" value="DJ-1_PfpI"/>
    <property type="match status" value="1"/>
</dbReference>
<evidence type="ECO:0000313" key="3">
    <source>
        <dbReference type="EMBL" id="MDH8676769.1"/>
    </source>
</evidence>
<comment type="similarity">
    <text evidence="1">Belongs to the peptidase C56 family.</text>
</comment>
<dbReference type="Gene3D" id="3.40.50.880">
    <property type="match status" value="1"/>
</dbReference>
<dbReference type="Proteomes" id="UP001158045">
    <property type="component" value="Unassembled WGS sequence"/>
</dbReference>
<dbReference type="CDD" id="cd03134">
    <property type="entry name" value="GATase1_PfpI_like"/>
    <property type="match status" value="1"/>
</dbReference>